<dbReference type="NCBIfam" id="TIGR00231">
    <property type="entry name" value="small_GTP"/>
    <property type="match status" value="1"/>
</dbReference>
<reference evidence="11" key="1">
    <citation type="submission" date="2012-03" db="EMBL/GenBank/DDBJ databases">
        <title>Functional metagenomics reveals considerable lignocellulase gene clusters in the gut microbiome of a wood-feeding higher termite.</title>
        <authorList>
            <person name="Liu N."/>
        </authorList>
    </citation>
    <scope>NUCLEOTIDE SEQUENCE</scope>
</reference>
<evidence type="ECO:0000256" key="9">
    <source>
        <dbReference type="HAMAP-Rule" id="MF_00072"/>
    </source>
</evidence>
<dbReference type="Pfam" id="PF22042">
    <property type="entry name" value="EF-G_D2"/>
    <property type="match status" value="1"/>
</dbReference>
<dbReference type="AlphaFoldDB" id="A0A806JZF1"/>
<dbReference type="NCBIfam" id="NF001964">
    <property type="entry name" value="PRK00741.1"/>
    <property type="match status" value="1"/>
</dbReference>
<evidence type="ECO:0000256" key="4">
    <source>
        <dbReference type="ARBA" id="ARBA00022741"/>
    </source>
</evidence>
<dbReference type="GO" id="GO:0006449">
    <property type="term" value="P:regulation of translational termination"/>
    <property type="evidence" value="ECO:0007669"/>
    <property type="project" value="UniProtKB-UniRule"/>
</dbReference>
<dbReference type="SUPFAM" id="SSF50447">
    <property type="entry name" value="Translation proteins"/>
    <property type="match status" value="1"/>
</dbReference>
<dbReference type="InterPro" id="IPR027417">
    <property type="entry name" value="P-loop_NTPase"/>
</dbReference>
<evidence type="ECO:0000256" key="5">
    <source>
        <dbReference type="ARBA" id="ARBA00022917"/>
    </source>
</evidence>
<dbReference type="GO" id="GO:0016149">
    <property type="term" value="F:translation release factor activity, codon specific"/>
    <property type="evidence" value="ECO:0007669"/>
    <property type="project" value="UniProtKB-UniRule"/>
</dbReference>
<evidence type="ECO:0000256" key="6">
    <source>
        <dbReference type="ARBA" id="ARBA00023134"/>
    </source>
</evidence>
<dbReference type="InterPro" id="IPR032090">
    <property type="entry name" value="RF3_C"/>
</dbReference>
<dbReference type="FunFam" id="3.40.50.300:FF:000542">
    <property type="entry name" value="Peptide chain release factor 3"/>
    <property type="match status" value="1"/>
</dbReference>
<sequence length="522" mass="58587">MSLASEIALRRTFAIVSHPDAGKTTLTEKFLWYGKVIREAGHVRAKANKSYTVSDWMKIEQQRGISVSSSVLNFPFEGCYFNLVDTPGHQDFCEDTYRALTAVDAALVLIDSVNGVEKQTIKLMEVCRMRKTPIITFINKMDLDGRDVLELLDEIESILQIQTSPFTLPIGYGKLFKGVYSIADNTFHTFNKEEGKQEILQLSGASDPKLAELCGEEYVKEFKNRYDVATQAMEPFDKEKYLSGKQCPVFFGSAVNNFGVRQLLNAFASIAPSPIPRESDIRLVHPTEANFSAFVFKIQANMDPKHRDRTAFLRICSGSFERGNKVLHCRTGREIRLAAPTSFLAQDKEVIDKAYAGDIVGINDPGIFNIGDTLTEGEKFKFSGIPDFAPEFFARVTLLNPLKSKQMSKGLAQLSEEGATQLYTSLISALPVIGVVGELQFDVLKYRLESEYGAEVQLDKIPVFGARWISGEQKKQEEFIKEYRGDCMHDKNGSLVCLFPNEYRLNLAVKNYSELMFSTTSL</sequence>
<keyword evidence="6 9" id="KW-0342">GTP-binding</keyword>
<dbReference type="PROSITE" id="PS00301">
    <property type="entry name" value="G_TR_1"/>
    <property type="match status" value="1"/>
</dbReference>
<dbReference type="InterPro" id="IPR053905">
    <property type="entry name" value="EF-G-like_DII"/>
</dbReference>
<evidence type="ECO:0000256" key="3">
    <source>
        <dbReference type="ARBA" id="ARBA00022490"/>
    </source>
</evidence>
<dbReference type="CDD" id="cd03689">
    <property type="entry name" value="RF3_II"/>
    <property type="match status" value="1"/>
</dbReference>
<dbReference type="InterPro" id="IPR004548">
    <property type="entry name" value="PrfC"/>
</dbReference>
<dbReference type="Gene3D" id="3.40.50.300">
    <property type="entry name" value="P-loop containing nucleotide triphosphate hydrolases"/>
    <property type="match status" value="1"/>
</dbReference>
<organism evidence="11">
    <name type="scientific">uncultured bacterium contig00029</name>
    <dbReference type="NCBI Taxonomy" id="1181518"/>
    <lineage>
        <taxon>Bacteria</taxon>
        <taxon>environmental samples</taxon>
    </lineage>
</organism>
<evidence type="ECO:0000256" key="1">
    <source>
        <dbReference type="ARBA" id="ARBA00004496"/>
    </source>
</evidence>
<evidence type="ECO:0000256" key="8">
    <source>
        <dbReference type="ARBA" id="ARBA00073639"/>
    </source>
</evidence>
<keyword evidence="4 9" id="KW-0547">Nucleotide-binding</keyword>
<dbReference type="InterPro" id="IPR035647">
    <property type="entry name" value="EFG_III/V"/>
</dbReference>
<feature type="binding site" evidence="9">
    <location>
        <begin position="17"/>
        <end position="24"/>
    </location>
    <ligand>
        <name>GTP</name>
        <dbReference type="ChEBI" id="CHEBI:37565"/>
    </ligand>
</feature>
<dbReference type="Gene3D" id="3.30.70.3280">
    <property type="entry name" value="Peptide chain release factor 3, domain III"/>
    <property type="match status" value="1"/>
</dbReference>
<feature type="domain" description="Tr-type G" evidence="10">
    <location>
        <begin position="8"/>
        <end position="275"/>
    </location>
</feature>
<comment type="similarity">
    <text evidence="2 9">Belongs to the TRAFAC class translation factor GTPase superfamily. Classic translation factor GTPase family. PrfC subfamily.</text>
</comment>
<dbReference type="InterPro" id="IPR000795">
    <property type="entry name" value="T_Tr_GTP-bd_dom"/>
</dbReference>
<dbReference type="GO" id="GO:0016150">
    <property type="term" value="F:translation release factor activity, codon nonspecific"/>
    <property type="evidence" value="ECO:0007669"/>
    <property type="project" value="TreeGrafter"/>
</dbReference>
<dbReference type="HAMAP" id="MF_00072">
    <property type="entry name" value="Rel_fac_3"/>
    <property type="match status" value="1"/>
</dbReference>
<accession>A0A806JZF1</accession>
<feature type="binding site" evidence="9">
    <location>
        <begin position="139"/>
        <end position="142"/>
    </location>
    <ligand>
        <name>GTP</name>
        <dbReference type="ChEBI" id="CHEBI:37565"/>
    </ligand>
</feature>
<dbReference type="InterPro" id="IPR009000">
    <property type="entry name" value="Transl_B-barrel_sf"/>
</dbReference>
<feature type="binding site" evidence="9">
    <location>
        <begin position="85"/>
        <end position="89"/>
    </location>
    <ligand>
        <name>GTP</name>
        <dbReference type="ChEBI" id="CHEBI:37565"/>
    </ligand>
</feature>
<dbReference type="Pfam" id="PF00009">
    <property type="entry name" value="GTP_EFTU"/>
    <property type="match status" value="1"/>
</dbReference>
<dbReference type="PROSITE" id="PS51722">
    <property type="entry name" value="G_TR_2"/>
    <property type="match status" value="1"/>
</dbReference>
<evidence type="ECO:0000313" key="11">
    <source>
        <dbReference type="EMBL" id="AGS52112.1"/>
    </source>
</evidence>
<comment type="subcellular location">
    <subcellularLocation>
        <location evidence="1 9">Cytoplasm</location>
    </subcellularLocation>
</comment>
<comment type="function">
    <text evidence="7 9">Increases the formation of ribosomal termination complexes and stimulates activities of RF-1 and RF-2. It binds guanine nucleotides and has strong preference for UGA stop codons. It may interact directly with the ribosome. The stimulation of RF-1 and RF-2 is significantly reduced by GTP and GDP, but not by GMP.</text>
</comment>
<dbReference type="PRINTS" id="PR00315">
    <property type="entry name" value="ELONGATNFCT"/>
</dbReference>
<dbReference type="CDD" id="cd04169">
    <property type="entry name" value="RF3"/>
    <property type="match status" value="1"/>
</dbReference>
<dbReference type="FunFam" id="3.30.70.3280:FF:000001">
    <property type="entry name" value="Peptide chain release factor 3"/>
    <property type="match status" value="1"/>
</dbReference>
<dbReference type="PANTHER" id="PTHR43556:SF2">
    <property type="entry name" value="PEPTIDE CHAIN RELEASE FACTOR RF3"/>
    <property type="match status" value="1"/>
</dbReference>
<dbReference type="NCBIfam" id="TIGR00503">
    <property type="entry name" value="prfC"/>
    <property type="match status" value="1"/>
</dbReference>
<dbReference type="InterPro" id="IPR031157">
    <property type="entry name" value="G_TR_CS"/>
</dbReference>
<dbReference type="EMBL" id="JQ844182">
    <property type="protein sequence ID" value="AGS52112.1"/>
    <property type="molecule type" value="Genomic_DNA"/>
</dbReference>
<dbReference type="GO" id="GO:0005525">
    <property type="term" value="F:GTP binding"/>
    <property type="evidence" value="ECO:0007669"/>
    <property type="project" value="UniProtKB-UniRule"/>
</dbReference>
<keyword evidence="3 9" id="KW-0963">Cytoplasm</keyword>
<dbReference type="PANTHER" id="PTHR43556">
    <property type="entry name" value="PEPTIDE CHAIN RELEASE FACTOR RF3"/>
    <property type="match status" value="1"/>
</dbReference>
<dbReference type="InterPro" id="IPR041732">
    <property type="entry name" value="RF3_GTP-bd"/>
</dbReference>
<dbReference type="FunFam" id="2.40.30.10:FF:000040">
    <property type="entry name" value="Peptide chain release factor 3"/>
    <property type="match status" value="1"/>
</dbReference>
<gene>
    <name evidence="9" type="primary">prfC</name>
</gene>
<dbReference type="Gene3D" id="2.40.30.10">
    <property type="entry name" value="Translation factors"/>
    <property type="match status" value="1"/>
</dbReference>
<evidence type="ECO:0000256" key="7">
    <source>
        <dbReference type="ARBA" id="ARBA00025017"/>
    </source>
</evidence>
<dbReference type="GO" id="GO:0003924">
    <property type="term" value="F:GTPase activity"/>
    <property type="evidence" value="ECO:0007669"/>
    <property type="project" value="InterPro"/>
</dbReference>
<dbReference type="InterPro" id="IPR005225">
    <property type="entry name" value="Small_GTP-bd"/>
</dbReference>
<dbReference type="SUPFAM" id="SSF54980">
    <property type="entry name" value="EF-G C-terminal domain-like"/>
    <property type="match status" value="1"/>
</dbReference>
<evidence type="ECO:0000256" key="2">
    <source>
        <dbReference type="ARBA" id="ARBA00009978"/>
    </source>
</evidence>
<evidence type="ECO:0000259" key="10">
    <source>
        <dbReference type="PROSITE" id="PS51722"/>
    </source>
</evidence>
<keyword evidence="5 9" id="KW-0648">Protein biosynthesis</keyword>
<dbReference type="InterPro" id="IPR038467">
    <property type="entry name" value="RF3_dom_3_sf"/>
</dbReference>
<protein>
    <recommendedName>
        <fullName evidence="8 9">Peptide chain release factor 3</fullName>
        <shortName evidence="9">RF-3</shortName>
    </recommendedName>
</protein>
<name>A0A806JZF1_9BACT</name>
<proteinExistence type="inferred from homology"/>
<dbReference type="SUPFAM" id="SSF52540">
    <property type="entry name" value="P-loop containing nucleoside triphosphate hydrolases"/>
    <property type="match status" value="1"/>
</dbReference>
<dbReference type="GO" id="GO:0005829">
    <property type="term" value="C:cytosol"/>
    <property type="evidence" value="ECO:0007669"/>
    <property type="project" value="TreeGrafter"/>
</dbReference>
<dbReference type="Pfam" id="PF16658">
    <property type="entry name" value="RF3_C"/>
    <property type="match status" value="1"/>
</dbReference>